<reference evidence="1" key="1">
    <citation type="journal article" date="2014" name="Front. Microbiol.">
        <title>High frequency of phylogenetically diverse reductive dehalogenase-homologous genes in deep subseafloor sedimentary metagenomes.</title>
        <authorList>
            <person name="Kawai M."/>
            <person name="Futagami T."/>
            <person name="Toyoda A."/>
            <person name="Takaki Y."/>
            <person name="Nishi S."/>
            <person name="Hori S."/>
            <person name="Arai W."/>
            <person name="Tsubouchi T."/>
            <person name="Morono Y."/>
            <person name="Uchiyama I."/>
            <person name="Ito T."/>
            <person name="Fujiyama A."/>
            <person name="Inagaki F."/>
            <person name="Takami H."/>
        </authorList>
    </citation>
    <scope>NUCLEOTIDE SEQUENCE</scope>
    <source>
        <strain evidence="1">Expedition CK06-06</strain>
    </source>
</reference>
<dbReference type="AlphaFoldDB" id="X0SZ59"/>
<dbReference type="EMBL" id="BARS01003281">
    <property type="protein sequence ID" value="GAF80421.1"/>
    <property type="molecule type" value="Genomic_DNA"/>
</dbReference>
<protein>
    <submittedName>
        <fullName evidence="1">Uncharacterized protein</fullName>
    </submittedName>
</protein>
<proteinExistence type="predicted"/>
<evidence type="ECO:0000313" key="1">
    <source>
        <dbReference type="EMBL" id="GAF80421.1"/>
    </source>
</evidence>
<name>X0SZ59_9ZZZZ</name>
<comment type="caution">
    <text evidence="1">The sequence shown here is derived from an EMBL/GenBank/DDBJ whole genome shotgun (WGS) entry which is preliminary data.</text>
</comment>
<gene>
    <name evidence="1" type="ORF">S01H1_06343</name>
</gene>
<sequence>MTMGFADMTMLKRWITNNSTILCGNQNYAVPIAFLARGEDGNLEGSKIARYITELHNNNLERIEMELAPEVVDLEIAAEMTTTNLDMSKEEEQANVDADKDKEISKTFQDIVDLDRYFSYMDAITILLVDYGGPEENSEAIEELQNAIYQLRQRTNL</sequence>
<accession>X0SZ59</accession>
<organism evidence="1">
    <name type="scientific">marine sediment metagenome</name>
    <dbReference type="NCBI Taxonomy" id="412755"/>
    <lineage>
        <taxon>unclassified sequences</taxon>
        <taxon>metagenomes</taxon>
        <taxon>ecological metagenomes</taxon>
    </lineage>
</organism>